<evidence type="ECO:0000313" key="1">
    <source>
        <dbReference type="EMBL" id="MEQ7849469.1"/>
    </source>
</evidence>
<reference evidence="1 2" key="1">
    <citation type="submission" date="2024-02" db="EMBL/GenBank/DDBJ databases">
        <title>Full genome sequence of Nocardioides kribbensis.</title>
        <authorList>
            <person name="Poletto B.L."/>
            <person name="Silva G."/>
            <person name="Galante D."/>
            <person name="Campos K.R."/>
            <person name="Santos M.B.N."/>
            <person name="Sacchi C.T."/>
        </authorList>
    </citation>
    <scope>NUCLEOTIDE SEQUENCE [LARGE SCALE GENOMIC DNA]</scope>
    <source>
        <strain evidence="1 2">O4R</strain>
    </source>
</reference>
<accession>A0ABV1P406</accession>
<evidence type="ECO:0008006" key="3">
    <source>
        <dbReference type="Google" id="ProtNLM"/>
    </source>
</evidence>
<dbReference type="EMBL" id="JBEGDP010000041">
    <property type="protein sequence ID" value="MEQ7849469.1"/>
    <property type="molecule type" value="Genomic_DNA"/>
</dbReference>
<evidence type="ECO:0000313" key="2">
    <source>
        <dbReference type="Proteomes" id="UP001482520"/>
    </source>
</evidence>
<comment type="caution">
    <text evidence="1">The sequence shown here is derived from an EMBL/GenBank/DDBJ whole genome shotgun (WGS) entry which is preliminary data.</text>
</comment>
<name>A0ABV1P406_9ACTN</name>
<sequence>MSAPAVLVRVDALWRPGLDRAGLRAAAESLAGPVTRLCPRCAGTDHGRPRTAGGALSLAYAAGLVVLARAEGTGLRLGVDVEPDPGVGPTPAGLPDRAAWTRAEAVLKATGEGLHRDPASVRADEAWTTALPLPPGWAGTLAVLPARPVEVRWREHR</sequence>
<gene>
    <name evidence="1" type="ORF">V6R90_19505</name>
</gene>
<dbReference type="Proteomes" id="UP001482520">
    <property type="component" value="Unassembled WGS sequence"/>
</dbReference>
<keyword evidence="2" id="KW-1185">Reference proteome</keyword>
<organism evidence="1 2">
    <name type="scientific">Nocardioides kribbensis</name>
    <dbReference type="NCBI Taxonomy" id="305517"/>
    <lineage>
        <taxon>Bacteria</taxon>
        <taxon>Bacillati</taxon>
        <taxon>Actinomycetota</taxon>
        <taxon>Actinomycetes</taxon>
        <taxon>Propionibacteriales</taxon>
        <taxon>Nocardioidaceae</taxon>
        <taxon>Nocardioides</taxon>
    </lineage>
</organism>
<proteinExistence type="predicted"/>
<protein>
    <recommendedName>
        <fullName evidence="3">4-phosphopantetheinyl transferase</fullName>
    </recommendedName>
</protein>
<dbReference type="RefSeq" id="WP_349805714.1">
    <property type="nucleotide sequence ID" value="NZ_JBEGDP010000041.1"/>
</dbReference>